<reference evidence="4 5" key="1">
    <citation type="submission" date="2020-08" db="EMBL/GenBank/DDBJ databases">
        <title>The isolate Caproiciproducens sp. 7D4C2 produces n-caproate at mildly acidic conditions from hexoses: genome and rBOX comparison with related strains and chain-elongating bacteria.</title>
        <authorList>
            <person name="Esquivel-Elizondo S."/>
            <person name="Bagci C."/>
            <person name="Temovska M."/>
            <person name="Jeon B.S."/>
            <person name="Bessarab I."/>
            <person name="Williams R.B.H."/>
            <person name="Huson D.H."/>
            <person name="Angenent L.T."/>
        </authorList>
    </citation>
    <scope>NUCLEOTIDE SEQUENCE [LARGE SCALE GENOMIC DNA]</scope>
    <source>
        <strain evidence="4 5">7D4C2</strain>
    </source>
</reference>
<comment type="function">
    <text evidence="2">Binds to DNA and alters its conformation. May be involved in regulation of gene expression, nucleoid organization and DNA protection.</text>
</comment>
<comment type="subcellular location">
    <subcellularLocation>
        <location evidence="2">Cytoplasm</location>
        <location evidence="2">Nucleoid</location>
    </subcellularLocation>
</comment>
<dbReference type="PANTHER" id="PTHR33449:SF1">
    <property type="entry name" value="NUCLEOID-ASSOCIATED PROTEIN YBAB"/>
    <property type="match status" value="1"/>
</dbReference>
<dbReference type="EMBL" id="CP060286">
    <property type="protein sequence ID" value="QNK41861.1"/>
    <property type="molecule type" value="Genomic_DNA"/>
</dbReference>
<dbReference type="Gene3D" id="3.30.1310.10">
    <property type="entry name" value="Nucleoid-associated protein YbaB-like domain"/>
    <property type="match status" value="1"/>
</dbReference>
<feature type="region of interest" description="Disordered" evidence="3">
    <location>
        <begin position="31"/>
        <end position="50"/>
    </location>
</feature>
<dbReference type="SUPFAM" id="SSF82607">
    <property type="entry name" value="YbaB-like"/>
    <property type="match status" value="1"/>
</dbReference>
<evidence type="ECO:0000313" key="5">
    <source>
        <dbReference type="Proteomes" id="UP000515909"/>
    </source>
</evidence>
<evidence type="ECO:0000256" key="3">
    <source>
        <dbReference type="SAM" id="MobiDB-lite"/>
    </source>
</evidence>
<dbReference type="InterPro" id="IPR036894">
    <property type="entry name" value="YbaB-like_sf"/>
</dbReference>
<protein>
    <recommendedName>
        <fullName evidence="2">Nucleoid-associated protein HCR03_06380</fullName>
    </recommendedName>
</protein>
<feature type="region of interest" description="Disordered" evidence="3">
    <location>
        <begin position="96"/>
        <end position="116"/>
    </location>
</feature>
<comment type="similarity">
    <text evidence="2">Belongs to the YbaB/EbfC family.</text>
</comment>
<accession>A0A7G8TE20</accession>
<dbReference type="NCBIfam" id="TIGR00103">
    <property type="entry name" value="DNA_YbaB_EbfC"/>
    <property type="match status" value="1"/>
</dbReference>
<evidence type="ECO:0000313" key="4">
    <source>
        <dbReference type="EMBL" id="QNK41861.1"/>
    </source>
</evidence>
<dbReference type="KEGG" id="cfem:HCR03_06380"/>
<dbReference type="PIRSF" id="PIRSF004555">
    <property type="entry name" value="UCP004555"/>
    <property type="match status" value="1"/>
</dbReference>
<dbReference type="AlphaFoldDB" id="A0A7G8TE20"/>
<dbReference type="PANTHER" id="PTHR33449">
    <property type="entry name" value="NUCLEOID-ASSOCIATED PROTEIN YBAB"/>
    <property type="match status" value="1"/>
</dbReference>
<dbReference type="GO" id="GO:0003677">
    <property type="term" value="F:DNA binding"/>
    <property type="evidence" value="ECO:0007669"/>
    <property type="project" value="UniProtKB-UniRule"/>
</dbReference>
<sequence length="116" mass="12422">MKARLPQGYGGGGASNLQQIARQAQKLQEQMAQTTQELEEKEYTASSGGDAVRATVTGKMEVKSVEIKPEVVDPEDVEMLSDLILAAVNEALRSAANDKTEQMEKISGGLNVPGLF</sequence>
<dbReference type="RefSeq" id="WP_187037207.1">
    <property type="nucleotide sequence ID" value="NZ_CP060286.1"/>
</dbReference>
<dbReference type="Proteomes" id="UP000515909">
    <property type="component" value="Chromosome"/>
</dbReference>
<proteinExistence type="inferred from homology"/>
<gene>
    <name evidence="4" type="ORF">HCR03_06380</name>
</gene>
<dbReference type="InterPro" id="IPR004401">
    <property type="entry name" value="YbaB/EbfC"/>
</dbReference>
<dbReference type="GO" id="GO:0005829">
    <property type="term" value="C:cytosol"/>
    <property type="evidence" value="ECO:0007669"/>
    <property type="project" value="TreeGrafter"/>
</dbReference>
<comment type="subunit">
    <text evidence="2">Homodimer.</text>
</comment>
<organism evidence="4 5">
    <name type="scientific">Caproicibacter fermentans</name>
    <dbReference type="NCBI Taxonomy" id="2576756"/>
    <lineage>
        <taxon>Bacteria</taxon>
        <taxon>Bacillati</taxon>
        <taxon>Bacillota</taxon>
        <taxon>Clostridia</taxon>
        <taxon>Eubacteriales</taxon>
        <taxon>Acutalibacteraceae</taxon>
        <taxon>Caproicibacter</taxon>
    </lineage>
</organism>
<keyword evidence="2" id="KW-0963">Cytoplasm</keyword>
<dbReference type="GO" id="GO:0043590">
    <property type="term" value="C:bacterial nucleoid"/>
    <property type="evidence" value="ECO:0007669"/>
    <property type="project" value="UniProtKB-UniRule"/>
</dbReference>
<dbReference type="HAMAP" id="MF_00274">
    <property type="entry name" value="DNA_YbaB_EbfC"/>
    <property type="match status" value="1"/>
</dbReference>
<name>A0A7G8TE20_9FIRM</name>
<dbReference type="Pfam" id="PF02575">
    <property type="entry name" value="YbaB_DNA_bd"/>
    <property type="match status" value="1"/>
</dbReference>
<evidence type="ECO:0000256" key="2">
    <source>
        <dbReference type="HAMAP-Rule" id="MF_00274"/>
    </source>
</evidence>
<keyword evidence="1 2" id="KW-0238">DNA-binding</keyword>
<evidence type="ECO:0000256" key="1">
    <source>
        <dbReference type="ARBA" id="ARBA00023125"/>
    </source>
</evidence>